<organism evidence="1 2">
    <name type="scientific">Hexamita inflata</name>
    <dbReference type="NCBI Taxonomy" id="28002"/>
    <lineage>
        <taxon>Eukaryota</taxon>
        <taxon>Metamonada</taxon>
        <taxon>Diplomonadida</taxon>
        <taxon>Hexamitidae</taxon>
        <taxon>Hexamitinae</taxon>
        <taxon>Hexamita</taxon>
    </lineage>
</organism>
<comment type="caution">
    <text evidence="1">The sequence shown here is derived from an EMBL/GenBank/DDBJ whole genome shotgun (WGS) entry which is preliminary data.</text>
</comment>
<evidence type="ECO:0000313" key="1">
    <source>
        <dbReference type="EMBL" id="CAL5979431.1"/>
    </source>
</evidence>
<dbReference type="Proteomes" id="UP001642409">
    <property type="component" value="Unassembled WGS sequence"/>
</dbReference>
<keyword evidence="2" id="KW-1185">Reference proteome</keyword>
<sequence>MPPKAVKKDYGLADDAGLSLEPEPWMEYFEKKLRLLCKQTNIQPPSELVYTIKQVAETEDKERKGLPFEQLVITTQTQPEQLSSIFTVFMQLATPYIYLKKIVLKDIVLNEANVELMMNFLAKQKSVTSLTLNNNQLIPAAFRILFAELGRSGIINLKIVENPICNEVLVNAGVQIEKCAARALKAAQDQIADAIKVHKEELEKQAQLKTKPKKAKKQKGPEMWQMKPEDVFPSFYVFQTLQLEYCNIQRHHAAALSVFLSKAASFLSALSLKGNQIGNEGLAAIGHAFEECADKYVGQSIPNEHPIEREAYIGCRFIKLQQLDLTCNLIGGDEEEPFKQFGCGVMQAGNLKDISFSQNGIEKNLKWLITGFQKQISLTKVFVPDTCYLTEVQELMTVLKTHKKKCDDVAKQLKKIQKDSKKKKPAAAV</sequence>
<dbReference type="SUPFAM" id="SSF52047">
    <property type="entry name" value="RNI-like"/>
    <property type="match status" value="1"/>
</dbReference>
<name>A0ABP1GUB9_9EUKA</name>
<gene>
    <name evidence="1" type="ORF">HINF_LOCUS5578</name>
</gene>
<proteinExistence type="predicted"/>
<evidence type="ECO:0000313" key="2">
    <source>
        <dbReference type="Proteomes" id="UP001642409"/>
    </source>
</evidence>
<accession>A0ABP1GUB9</accession>
<dbReference type="InterPro" id="IPR032675">
    <property type="entry name" value="LRR_dom_sf"/>
</dbReference>
<dbReference type="EMBL" id="CAXDID020000011">
    <property type="protein sequence ID" value="CAL5979431.1"/>
    <property type="molecule type" value="Genomic_DNA"/>
</dbReference>
<dbReference type="Gene3D" id="3.80.10.10">
    <property type="entry name" value="Ribonuclease Inhibitor"/>
    <property type="match status" value="1"/>
</dbReference>
<reference evidence="1 2" key="1">
    <citation type="submission" date="2024-07" db="EMBL/GenBank/DDBJ databases">
        <authorList>
            <person name="Akdeniz Z."/>
        </authorList>
    </citation>
    <scope>NUCLEOTIDE SEQUENCE [LARGE SCALE GENOMIC DNA]</scope>
</reference>
<protein>
    <submittedName>
        <fullName evidence="1">Uncharacterized protein</fullName>
    </submittedName>
</protein>